<organism evidence="1 2">
    <name type="scientific">Oryza meyeriana var. granulata</name>
    <dbReference type="NCBI Taxonomy" id="110450"/>
    <lineage>
        <taxon>Eukaryota</taxon>
        <taxon>Viridiplantae</taxon>
        <taxon>Streptophyta</taxon>
        <taxon>Embryophyta</taxon>
        <taxon>Tracheophyta</taxon>
        <taxon>Spermatophyta</taxon>
        <taxon>Magnoliopsida</taxon>
        <taxon>Liliopsida</taxon>
        <taxon>Poales</taxon>
        <taxon>Poaceae</taxon>
        <taxon>BOP clade</taxon>
        <taxon>Oryzoideae</taxon>
        <taxon>Oryzeae</taxon>
        <taxon>Oryzinae</taxon>
        <taxon>Oryza</taxon>
        <taxon>Oryza meyeriana</taxon>
    </lineage>
</organism>
<comment type="caution">
    <text evidence="1">The sequence shown here is derived from an EMBL/GenBank/DDBJ whole genome shotgun (WGS) entry which is preliminary data.</text>
</comment>
<evidence type="ECO:0000313" key="1">
    <source>
        <dbReference type="EMBL" id="KAF0888687.1"/>
    </source>
</evidence>
<protein>
    <submittedName>
        <fullName evidence="1">Uncharacterized protein</fullName>
    </submittedName>
</protein>
<gene>
    <name evidence="1" type="ORF">E2562_016483</name>
</gene>
<keyword evidence="2" id="KW-1185">Reference proteome</keyword>
<sequence length="103" mass="10278">MAAAMCPLLACVELRDACCCDREALEPGKPGCTLPPVVLLPPCVDPGKLVDVMAPEGVTAITPGGGSTPGGLFDATGMGMKTTDWFAGAGGDCGVDGWPPEGD</sequence>
<reference evidence="1 2" key="1">
    <citation type="submission" date="2019-11" db="EMBL/GenBank/DDBJ databases">
        <title>Whole genome sequence of Oryza granulata.</title>
        <authorList>
            <person name="Li W."/>
        </authorList>
    </citation>
    <scope>NUCLEOTIDE SEQUENCE [LARGE SCALE GENOMIC DNA]</scope>
    <source>
        <strain evidence="2">cv. Menghai</strain>
        <tissue evidence="1">Leaf</tissue>
    </source>
</reference>
<name>A0A6G1BLT8_9ORYZ</name>
<dbReference type="EMBL" id="SPHZ02000012">
    <property type="protein sequence ID" value="KAF0888687.1"/>
    <property type="molecule type" value="Genomic_DNA"/>
</dbReference>
<evidence type="ECO:0000313" key="2">
    <source>
        <dbReference type="Proteomes" id="UP000479710"/>
    </source>
</evidence>
<dbReference type="Proteomes" id="UP000479710">
    <property type="component" value="Unassembled WGS sequence"/>
</dbReference>
<proteinExistence type="predicted"/>
<dbReference type="AlphaFoldDB" id="A0A6G1BLT8"/>
<accession>A0A6G1BLT8</accession>